<dbReference type="InterPro" id="IPR050270">
    <property type="entry name" value="DegV_domain_contain"/>
</dbReference>
<accession>A0A921IMX7</accession>
<name>A0A921IMX7_9FIRM</name>
<evidence type="ECO:0000313" key="3">
    <source>
        <dbReference type="EMBL" id="HJG28905.1"/>
    </source>
</evidence>
<comment type="function">
    <text evidence="1">May bind long-chain fatty acids, such as palmitate, and may play a role in lipid transport or fatty acid metabolism.</text>
</comment>
<dbReference type="Pfam" id="PF02645">
    <property type="entry name" value="DegV"/>
    <property type="match status" value="1"/>
</dbReference>
<organism evidence="3 4">
    <name type="scientific">Subdoligranulum variabile</name>
    <dbReference type="NCBI Taxonomy" id="214851"/>
    <lineage>
        <taxon>Bacteria</taxon>
        <taxon>Bacillati</taxon>
        <taxon>Bacillota</taxon>
        <taxon>Clostridia</taxon>
        <taxon>Eubacteriales</taxon>
        <taxon>Oscillospiraceae</taxon>
        <taxon>Subdoligranulum</taxon>
    </lineage>
</organism>
<gene>
    <name evidence="3" type="ORF">K8V20_09740</name>
</gene>
<dbReference type="AlphaFoldDB" id="A0A921IMX7"/>
<dbReference type="NCBIfam" id="TIGR00762">
    <property type="entry name" value="DegV"/>
    <property type="match status" value="1"/>
</dbReference>
<keyword evidence="2" id="KW-0446">Lipid-binding</keyword>
<reference evidence="3" key="2">
    <citation type="submission" date="2021-09" db="EMBL/GenBank/DDBJ databases">
        <authorList>
            <person name="Gilroy R."/>
        </authorList>
    </citation>
    <scope>NUCLEOTIDE SEQUENCE</scope>
    <source>
        <strain evidence="3">ChiBcec21-2208</strain>
    </source>
</reference>
<dbReference type="Gene3D" id="3.40.50.10440">
    <property type="entry name" value="Dihydroxyacetone kinase, domain 1"/>
    <property type="match status" value="1"/>
</dbReference>
<evidence type="ECO:0000256" key="1">
    <source>
        <dbReference type="ARBA" id="ARBA00003238"/>
    </source>
</evidence>
<comment type="caution">
    <text evidence="3">The sequence shown here is derived from an EMBL/GenBank/DDBJ whole genome shotgun (WGS) entry which is preliminary data.</text>
</comment>
<dbReference type="EMBL" id="DYVE01000252">
    <property type="protein sequence ID" value="HJG28905.1"/>
    <property type="molecule type" value="Genomic_DNA"/>
</dbReference>
<dbReference type="Proteomes" id="UP000782880">
    <property type="component" value="Unassembled WGS sequence"/>
</dbReference>
<dbReference type="InterPro" id="IPR003797">
    <property type="entry name" value="DegV"/>
</dbReference>
<evidence type="ECO:0000256" key="2">
    <source>
        <dbReference type="ARBA" id="ARBA00023121"/>
    </source>
</evidence>
<reference evidence="3" key="1">
    <citation type="journal article" date="2021" name="PeerJ">
        <title>Extensive microbial diversity within the chicken gut microbiome revealed by metagenomics and culture.</title>
        <authorList>
            <person name="Gilroy R."/>
            <person name="Ravi A."/>
            <person name="Getino M."/>
            <person name="Pursley I."/>
            <person name="Horton D.L."/>
            <person name="Alikhan N.F."/>
            <person name="Baker D."/>
            <person name="Gharbi K."/>
            <person name="Hall N."/>
            <person name="Watson M."/>
            <person name="Adriaenssens E.M."/>
            <person name="Foster-Nyarko E."/>
            <person name="Jarju S."/>
            <person name="Secka A."/>
            <person name="Antonio M."/>
            <person name="Oren A."/>
            <person name="Chaudhuri R.R."/>
            <person name="La Ragione R."/>
            <person name="Hildebrand F."/>
            <person name="Pallen M.J."/>
        </authorList>
    </citation>
    <scope>NUCLEOTIDE SEQUENCE</scope>
    <source>
        <strain evidence="3">ChiBcec21-2208</strain>
    </source>
</reference>
<dbReference type="SUPFAM" id="SSF82549">
    <property type="entry name" value="DAK1/DegV-like"/>
    <property type="match status" value="1"/>
</dbReference>
<dbReference type="GO" id="GO:0008289">
    <property type="term" value="F:lipid binding"/>
    <property type="evidence" value="ECO:0007669"/>
    <property type="project" value="UniProtKB-KW"/>
</dbReference>
<dbReference type="Gene3D" id="3.30.1180.10">
    <property type="match status" value="1"/>
</dbReference>
<dbReference type="PANTHER" id="PTHR33434">
    <property type="entry name" value="DEGV DOMAIN-CONTAINING PROTEIN DR_1986-RELATED"/>
    <property type="match status" value="1"/>
</dbReference>
<proteinExistence type="predicted"/>
<dbReference type="PROSITE" id="PS51482">
    <property type="entry name" value="DEGV"/>
    <property type="match status" value="1"/>
</dbReference>
<evidence type="ECO:0000313" key="4">
    <source>
        <dbReference type="Proteomes" id="UP000782880"/>
    </source>
</evidence>
<dbReference type="PANTHER" id="PTHR33434:SF3">
    <property type="entry name" value="DEGV DOMAIN-CONTAINING PROTEIN YITS"/>
    <property type="match status" value="1"/>
</dbReference>
<dbReference type="Gene3D" id="2.20.28.50">
    <property type="entry name" value="degv family protein"/>
    <property type="match status" value="1"/>
</dbReference>
<dbReference type="InterPro" id="IPR043168">
    <property type="entry name" value="DegV_C"/>
</dbReference>
<protein>
    <submittedName>
        <fullName evidence="3">DegV family protein</fullName>
    </submittedName>
</protein>
<sequence length="290" mass="31716">MENYVLFSESTCDLTPELVQEMDIHILPMTFTVDGQSYRNYPDNREMTPKTFYDKLRAGSMSTTSQVSISDYEEAFTPFLEQGQDILYLAFSSGLSGTYQASKVAIEELLEKFPGRRIVSIDSLQASMGEGLFAYTLAMMRKAGAGLDEVAAFATENAQRFCAWFTVNDLMFLKRGGRLSGAAAVAGTLLGIKPVLHVDPEGHLIAMEKVRGRRASLDALVKHFAQSADKNYADMTIFVSHGDCLEDCQYVADKIKAYGVKRVCIGDIGPVIGAHSGPGTVALFFLGGPR</sequence>